<reference evidence="2 3" key="1">
    <citation type="submission" date="2016-02" db="EMBL/GenBank/DDBJ databases">
        <title>Genome sequence of Moorella mulderi DSM 14980.</title>
        <authorList>
            <person name="Poehlein A."/>
            <person name="Daniel R."/>
        </authorList>
    </citation>
    <scope>NUCLEOTIDE SEQUENCE [LARGE SCALE GENOMIC DNA]</scope>
    <source>
        <strain evidence="2 3">DSM 14980</strain>
    </source>
</reference>
<feature type="transmembrane region" description="Helical" evidence="1">
    <location>
        <begin position="177"/>
        <end position="200"/>
    </location>
</feature>
<feature type="transmembrane region" description="Helical" evidence="1">
    <location>
        <begin position="322"/>
        <end position="345"/>
    </location>
</feature>
<organism evidence="2 3">
    <name type="scientific">Moorella mulderi DSM 14980</name>
    <dbReference type="NCBI Taxonomy" id="1122241"/>
    <lineage>
        <taxon>Bacteria</taxon>
        <taxon>Bacillati</taxon>
        <taxon>Bacillota</taxon>
        <taxon>Clostridia</taxon>
        <taxon>Neomoorellales</taxon>
        <taxon>Neomoorellaceae</taxon>
        <taxon>Neomoorella</taxon>
    </lineage>
</organism>
<dbReference type="PANTHER" id="PTHR31970:SF9">
    <property type="entry name" value="MOLYBDATE TRANSPORTER 2"/>
    <property type="match status" value="1"/>
</dbReference>
<feature type="transmembrane region" description="Helical" evidence="1">
    <location>
        <begin position="294"/>
        <end position="316"/>
    </location>
</feature>
<proteinExistence type="predicted"/>
<evidence type="ECO:0000313" key="3">
    <source>
        <dbReference type="Proteomes" id="UP000075670"/>
    </source>
</evidence>
<evidence type="ECO:0000256" key="1">
    <source>
        <dbReference type="SAM" id="Phobius"/>
    </source>
</evidence>
<keyword evidence="1" id="KW-1133">Transmembrane helix</keyword>
<protein>
    <submittedName>
        <fullName evidence="2">Sulfate transporter family protein</fullName>
    </submittedName>
</protein>
<keyword evidence="3" id="KW-1185">Reference proteome</keyword>
<gene>
    <name evidence="2" type="ORF">MOMUL_01170</name>
</gene>
<dbReference type="RefSeq" id="WP_084785366.1">
    <property type="nucleotide sequence ID" value="NZ_LTBC01000001.1"/>
</dbReference>
<feature type="transmembrane region" description="Helical" evidence="1">
    <location>
        <begin position="27"/>
        <end position="50"/>
    </location>
</feature>
<dbReference type="PANTHER" id="PTHR31970">
    <property type="match status" value="1"/>
</dbReference>
<dbReference type="PATRIC" id="fig|1122241.3.peg.130"/>
<dbReference type="InterPro" id="IPR031563">
    <property type="entry name" value="MOT1/MOT2"/>
</dbReference>
<keyword evidence="1" id="KW-0472">Membrane</keyword>
<feature type="transmembrane region" description="Helical" evidence="1">
    <location>
        <begin position="56"/>
        <end position="73"/>
    </location>
</feature>
<dbReference type="OrthoDB" id="7361398at2"/>
<keyword evidence="1" id="KW-0812">Transmembrane</keyword>
<accession>A0A151B0K1</accession>
<comment type="caution">
    <text evidence="2">The sequence shown here is derived from an EMBL/GenBank/DDBJ whole genome shotgun (WGS) entry which is preliminary data.</text>
</comment>
<feature type="transmembrane region" description="Helical" evidence="1">
    <location>
        <begin position="99"/>
        <end position="121"/>
    </location>
</feature>
<dbReference type="GO" id="GO:0015098">
    <property type="term" value="F:molybdate ion transmembrane transporter activity"/>
    <property type="evidence" value="ECO:0007669"/>
    <property type="project" value="InterPro"/>
</dbReference>
<feature type="transmembrane region" description="Helical" evidence="1">
    <location>
        <begin position="262"/>
        <end position="282"/>
    </location>
</feature>
<sequence>MGFQKAKASFLIKKEAASFLAGNRYDLLEWAGAFGDLGTLIPFVLAYITILKMDPAGLLFAFGLAKIIAGFFYKTPIPIQPMKAIGIGSVAQAGGFTPAAIWGAGFFTGLVWLFLGLTGIIDRVAALAKKPVVHGIVLGLGFTFMVEGIRSMATNYFLAAVALIVAFTLLGNRKFPVMFLLLALGIGTSLAANPALIVDLKKSIGLSLPQFTLARFTWPELVRGSLLLALPQVPLTLGNAVIAIVAENNELFPARRITEGKIAISTGLMNLLAPFFGGVPMCHGAGGMAGHVRFGARTGGALVILGSLVIVVALFFNHGVNILFQLFPPAILGVILFFAGAELALTAKPDSASRQEFYVTLVTAGFAMWNMGVAFVVGLLLNEALARGWVRF</sequence>
<feature type="transmembrane region" description="Helical" evidence="1">
    <location>
        <begin position="357"/>
        <end position="381"/>
    </location>
</feature>
<dbReference type="AlphaFoldDB" id="A0A151B0K1"/>
<evidence type="ECO:0000313" key="2">
    <source>
        <dbReference type="EMBL" id="KYH33416.1"/>
    </source>
</evidence>
<dbReference type="Pfam" id="PF16983">
    <property type="entry name" value="MFS_MOT1"/>
    <property type="match status" value="2"/>
</dbReference>
<dbReference type="Proteomes" id="UP000075670">
    <property type="component" value="Unassembled WGS sequence"/>
</dbReference>
<feature type="transmembrane region" description="Helical" evidence="1">
    <location>
        <begin position="153"/>
        <end position="171"/>
    </location>
</feature>
<name>A0A151B0K1_9FIRM</name>
<dbReference type="EMBL" id="LTBC01000001">
    <property type="protein sequence ID" value="KYH33416.1"/>
    <property type="molecule type" value="Genomic_DNA"/>
</dbReference>